<dbReference type="OrthoDB" id="8878063at2759"/>
<proteinExistence type="inferred from homology"/>
<dbReference type="SMART" id="SM00141">
    <property type="entry name" value="PDGF"/>
    <property type="match status" value="1"/>
</dbReference>
<dbReference type="KEGG" id="dhe:111603200"/>
<dbReference type="CTD" id="32876"/>
<sequence>MTQTQHTMRSCSSSSSSSDLQHAQQRRRRQMSTHFSTLLLLLVISCGISVAAAATAQSRFSQTQGRIRPPREIYDDDAGAAAADAAAVAAGVEAAEATSCCQGAAATSVEPVTLSLELGNVTTDYDGSVENSSKENFKRSVARAAIRNATPASCSPQPTIVELRPLTEQAGEQTASNVYYSPACTRINRCNGCCGSTLISCQPTQIETLQLRVRKVERFGASSKRGYAIVNVDQHLACKCDCRIKAEDCNAYQEYRKDLCRCECQNTDARDKCLEQSDHKYWDDANCTCACRYNQSCTTGTVFDETQCKCTDPSAPSDVADRRRFIIQAVAVEPDNSTIYSV</sequence>
<gene>
    <name evidence="8" type="primary">LOC111603200</name>
</gene>
<dbReference type="PROSITE" id="PS50278">
    <property type="entry name" value="PDGF_2"/>
    <property type="match status" value="1"/>
</dbReference>
<dbReference type="GO" id="GO:0051781">
    <property type="term" value="P:positive regulation of cell division"/>
    <property type="evidence" value="ECO:0007669"/>
    <property type="project" value="UniProtKB-KW"/>
</dbReference>
<dbReference type="GO" id="GO:0008083">
    <property type="term" value="F:growth factor activity"/>
    <property type="evidence" value="ECO:0007669"/>
    <property type="project" value="UniProtKB-KW"/>
</dbReference>
<keyword evidence="3" id="KW-0497">Mitogen</keyword>
<dbReference type="AlphaFoldDB" id="A0A6J1MB37"/>
<dbReference type="GO" id="GO:0005615">
    <property type="term" value="C:extracellular space"/>
    <property type="evidence" value="ECO:0007669"/>
    <property type="project" value="TreeGrafter"/>
</dbReference>
<comment type="similarity">
    <text evidence="1 4">Belongs to the PDGF/VEGF growth factor family.</text>
</comment>
<keyword evidence="7" id="KW-1185">Reference proteome</keyword>
<dbReference type="GeneID" id="111603200"/>
<evidence type="ECO:0000313" key="8">
    <source>
        <dbReference type="RefSeq" id="XP_023176457.2"/>
    </source>
</evidence>
<dbReference type="InterPro" id="IPR000072">
    <property type="entry name" value="PDGF/VEGF_dom"/>
</dbReference>
<evidence type="ECO:0000259" key="6">
    <source>
        <dbReference type="PROSITE" id="PS50278"/>
    </source>
</evidence>
<feature type="region of interest" description="Disordered" evidence="5">
    <location>
        <begin position="1"/>
        <end position="28"/>
    </location>
</feature>
<dbReference type="RefSeq" id="XP_023176457.2">
    <property type="nucleotide sequence ID" value="XM_023320689.2"/>
</dbReference>
<dbReference type="SUPFAM" id="SSF57501">
    <property type="entry name" value="Cystine-knot cytokines"/>
    <property type="match status" value="1"/>
</dbReference>
<dbReference type="PANTHER" id="PTHR11633">
    <property type="entry name" value="PLATELET-DERIVED GROWTH FACTOR"/>
    <property type="match status" value="1"/>
</dbReference>
<dbReference type="GO" id="GO:0008284">
    <property type="term" value="P:positive regulation of cell population proliferation"/>
    <property type="evidence" value="ECO:0007669"/>
    <property type="project" value="TreeGrafter"/>
</dbReference>
<reference evidence="8" key="1">
    <citation type="submission" date="2025-08" db="UniProtKB">
        <authorList>
            <consortium name="RefSeq"/>
        </authorList>
    </citation>
    <scope>IDENTIFICATION</scope>
    <source>
        <strain evidence="8">15085-1641.00</strain>
        <tissue evidence="8">Whole body</tissue>
    </source>
</reference>
<evidence type="ECO:0000256" key="5">
    <source>
        <dbReference type="SAM" id="MobiDB-lite"/>
    </source>
</evidence>
<dbReference type="GO" id="GO:0070851">
    <property type="term" value="F:growth factor receptor binding"/>
    <property type="evidence" value="ECO:0007669"/>
    <property type="project" value="TreeGrafter"/>
</dbReference>
<evidence type="ECO:0000256" key="4">
    <source>
        <dbReference type="RuleBase" id="RU003818"/>
    </source>
</evidence>
<dbReference type="PANTHER" id="PTHR11633:SF1">
    <property type="entry name" value="LD28763P"/>
    <property type="match status" value="1"/>
</dbReference>
<dbReference type="OMA" id="ACRCDCR"/>
<evidence type="ECO:0000256" key="2">
    <source>
        <dbReference type="ARBA" id="ARBA00023030"/>
    </source>
</evidence>
<organism evidence="7 8">
    <name type="scientific">Drosophila hydei</name>
    <name type="common">Fruit fly</name>
    <dbReference type="NCBI Taxonomy" id="7224"/>
    <lineage>
        <taxon>Eukaryota</taxon>
        <taxon>Metazoa</taxon>
        <taxon>Ecdysozoa</taxon>
        <taxon>Arthropoda</taxon>
        <taxon>Hexapoda</taxon>
        <taxon>Insecta</taxon>
        <taxon>Pterygota</taxon>
        <taxon>Neoptera</taxon>
        <taxon>Endopterygota</taxon>
        <taxon>Diptera</taxon>
        <taxon>Brachycera</taxon>
        <taxon>Muscomorpha</taxon>
        <taxon>Ephydroidea</taxon>
        <taxon>Drosophilidae</taxon>
        <taxon>Drosophila</taxon>
    </lineage>
</organism>
<dbReference type="InterPro" id="IPR029034">
    <property type="entry name" value="Cystine-knot_cytokine"/>
</dbReference>
<dbReference type="GO" id="GO:0016020">
    <property type="term" value="C:membrane"/>
    <property type="evidence" value="ECO:0007669"/>
    <property type="project" value="InterPro"/>
</dbReference>
<dbReference type="Gene3D" id="2.10.90.10">
    <property type="entry name" value="Cystine-knot cytokines"/>
    <property type="match status" value="1"/>
</dbReference>
<dbReference type="Proteomes" id="UP000504633">
    <property type="component" value="Unplaced"/>
</dbReference>
<dbReference type="Pfam" id="PF00341">
    <property type="entry name" value="PDGF"/>
    <property type="match status" value="1"/>
</dbReference>
<feature type="domain" description="Platelet-derived growth factor (PDGF) family profile" evidence="6">
    <location>
        <begin position="139"/>
        <end position="245"/>
    </location>
</feature>
<keyword evidence="2 4" id="KW-0339">Growth factor</keyword>
<accession>A0A6J1MB37</accession>
<evidence type="ECO:0000256" key="3">
    <source>
        <dbReference type="ARBA" id="ARBA00023246"/>
    </source>
</evidence>
<name>A0A6J1MB37_DROHY</name>
<evidence type="ECO:0000313" key="7">
    <source>
        <dbReference type="Proteomes" id="UP000504633"/>
    </source>
</evidence>
<protein>
    <submittedName>
        <fullName evidence="8">Uncharacterized protein LOC111603200</fullName>
    </submittedName>
</protein>
<evidence type="ECO:0000256" key="1">
    <source>
        <dbReference type="ARBA" id="ARBA00006686"/>
    </source>
</evidence>